<dbReference type="EMBL" id="JBIMSN010000025">
    <property type="protein sequence ID" value="MFH5228096.1"/>
    <property type="molecule type" value="Genomic_DNA"/>
</dbReference>
<reference evidence="3 4" key="1">
    <citation type="submission" date="2024-10" db="EMBL/GenBank/DDBJ databases">
        <authorList>
            <person name="Riesco R."/>
        </authorList>
    </citation>
    <scope>NUCLEOTIDE SEQUENCE [LARGE SCALE GENOMIC DNA]</scope>
    <source>
        <strain evidence="2 3">NCIMB 15448</strain>
        <strain evidence="1 4">NCIMB 15450</strain>
    </source>
</reference>
<evidence type="ECO:0000313" key="4">
    <source>
        <dbReference type="Proteomes" id="UP001609219"/>
    </source>
</evidence>
<gene>
    <name evidence="2" type="ORF">ACHIPV_14935</name>
    <name evidence="1" type="ORF">ACHIRB_05770</name>
</gene>
<protein>
    <submittedName>
        <fullName evidence="1">Uncharacterized protein</fullName>
    </submittedName>
</protein>
<evidence type="ECO:0000313" key="1">
    <source>
        <dbReference type="EMBL" id="MFH5228096.1"/>
    </source>
</evidence>
<dbReference type="Proteomes" id="UP001609176">
    <property type="component" value="Unassembled WGS sequence"/>
</dbReference>
<keyword evidence="4" id="KW-1185">Reference proteome</keyword>
<organism evidence="1 4">
    <name type="scientific">Antrihabitans spumae</name>
    <dbReference type="NCBI Taxonomy" id="3373370"/>
    <lineage>
        <taxon>Bacteria</taxon>
        <taxon>Bacillati</taxon>
        <taxon>Actinomycetota</taxon>
        <taxon>Actinomycetes</taxon>
        <taxon>Mycobacteriales</taxon>
        <taxon>Nocardiaceae</taxon>
        <taxon>Antrihabitans</taxon>
    </lineage>
</organism>
<dbReference type="EMBL" id="JBIMSP010000021">
    <property type="protein sequence ID" value="MFH5243157.1"/>
    <property type="molecule type" value="Genomic_DNA"/>
</dbReference>
<name>A0ABW7JZB1_9NOCA</name>
<sequence length="61" mass="6147">MRGADIATNTTSKAIAATAAMVDGRGGLSDRGIAMTVFVSCAMWGDPTSMCAWFGESSAAA</sequence>
<dbReference type="RefSeq" id="WP_395124852.1">
    <property type="nucleotide sequence ID" value="NZ_JBIMSN010000025.1"/>
</dbReference>
<proteinExistence type="predicted"/>
<dbReference type="Proteomes" id="UP001609219">
    <property type="component" value="Unassembled WGS sequence"/>
</dbReference>
<comment type="caution">
    <text evidence="1">The sequence shown here is derived from an EMBL/GenBank/DDBJ whole genome shotgun (WGS) entry which is preliminary data.</text>
</comment>
<evidence type="ECO:0000313" key="3">
    <source>
        <dbReference type="Proteomes" id="UP001609176"/>
    </source>
</evidence>
<evidence type="ECO:0000313" key="2">
    <source>
        <dbReference type="EMBL" id="MFH5243157.1"/>
    </source>
</evidence>
<accession>A0ABW7JZB1</accession>